<evidence type="ECO:0000256" key="8">
    <source>
        <dbReference type="ARBA" id="ARBA00023128"/>
    </source>
</evidence>
<dbReference type="KEGG" id="pco:PHACADRAFT_124270"/>
<dbReference type="InParanoid" id="K5W7D9"/>
<keyword evidence="4 10" id="KW-0812">Transmembrane</keyword>
<evidence type="ECO:0000256" key="3">
    <source>
        <dbReference type="ARBA" id="ARBA00022448"/>
    </source>
</evidence>
<keyword evidence="9 10" id="KW-0472">Membrane</keyword>
<dbReference type="GO" id="GO:0005743">
    <property type="term" value="C:mitochondrial inner membrane"/>
    <property type="evidence" value="ECO:0007669"/>
    <property type="project" value="UniProtKB-SubCell"/>
</dbReference>
<evidence type="ECO:0000256" key="1">
    <source>
        <dbReference type="ARBA" id="ARBA00004448"/>
    </source>
</evidence>
<evidence type="ECO:0000313" key="12">
    <source>
        <dbReference type="EMBL" id="EKM54869.1"/>
    </source>
</evidence>
<dbReference type="SUPFAM" id="SSF103506">
    <property type="entry name" value="Mitochondrial carrier"/>
    <property type="match status" value="1"/>
</dbReference>
<feature type="repeat" description="Solcar" evidence="10">
    <location>
        <begin position="213"/>
        <end position="295"/>
    </location>
</feature>
<organism evidence="12 13">
    <name type="scientific">Phanerochaete carnosa (strain HHB-10118-sp)</name>
    <name type="common">White-rot fungus</name>
    <name type="synonym">Peniophora carnosa</name>
    <dbReference type="NCBI Taxonomy" id="650164"/>
    <lineage>
        <taxon>Eukaryota</taxon>
        <taxon>Fungi</taxon>
        <taxon>Dikarya</taxon>
        <taxon>Basidiomycota</taxon>
        <taxon>Agaricomycotina</taxon>
        <taxon>Agaricomycetes</taxon>
        <taxon>Polyporales</taxon>
        <taxon>Phanerochaetaceae</taxon>
        <taxon>Phanerochaete</taxon>
    </lineage>
</organism>
<dbReference type="PANTHER" id="PTHR46974">
    <property type="entry name" value="MITOCHONDRIAL GTP/GDP CARRIER PROTEIN 1"/>
    <property type="match status" value="1"/>
</dbReference>
<name>K5W7D9_PHACS</name>
<dbReference type="Gene3D" id="1.50.40.10">
    <property type="entry name" value="Mitochondrial carrier domain"/>
    <property type="match status" value="1"/>
</dbReference>
<dbReference type="Pfam" id="PF00153">
    <property type="entry name" value="Mito_carr"/>
    <property type="match status" value="2"/>
</dbReference>
<evidence type="ECO:0000256" key="11">
    <source>
        <dbReference type="RuleBase" id="RU000488"/>
    </source>
</evidence>
<dbReference type="EMBL" id="JH930473">
    <property type="protein sequence ID" value="EKM54869.1"/>
    <property type="molecule type" value="Genomic_DNA"/>
</dbReference>
<evidence type="ECO:0000256" key="4">
    <source>
        <dbReference type="ARBA" id="ARBA00022692"/>
    </source>
</evidence>
<evidence type="ECO:0008006" key="14">
    <source>
        <dbReference type="Google" id="ProtNLM"/>
    </source>
</evidence>
<dbReference type="RefSeq" id="XP_007397544.1">
    <property type="nucleotide sequence ID" value="XM_007397482.1"/>
</dbReference>
<evidence type="ECO:0000256" key="6">
    <source>
        <dbReference type="ARBA" id="ARBA00022792"/>
    </source>
</evidence>
<dbReference type="PANTHER" id="PTHR46974:SF1">
    <property type="entry name" value="MITOCHONDRIAL GTP_GDP CARRIER PROTEIN 1"/>
    <property type="match status" value="1"/>
</dbReference>
<dbReference type="InterPro" id="IPR053042">
    <property type="entry name" value="Mito_GTP/GDP_Carrier"/>
</dbReference>
<evidence type="ECO:0000256" key="7">
    <source>
        <dbReference type="ARBA" id="ARBA00022989"/>
    </source>
</evidence>
<protein>
    <recommendedName>
        <fullName evidence="14">Mitochondrial carrier protein</fullName>
    </recommendedName>
</protein>
<keyword evidence="7" id="KW-1133">Transmembrane helix</keyword>
<keyword evidence="13" id="KW-1185">Reference proteome</keyword>
<dbReference type="GO" id="GO:0001409">
    <property type="term" value="F:guanine nucleotide transmembrane transporter activity"/>
    <property type="evidence" value="ECO:0007669"/>
    <property type="project" value="TreeGrafter"/>
</dbReference>
<sequence>MSPTLNVKGAESGAARILGSGFTVGVAELVVFHPVDTITKRLMSNKSKVSFSTLSPIIFREHATAPLGRRLLSLFPGLGYAAGYKVTQRIYKYGGQPWFSDIITRNYKTQFTNTFGERKGKLMTQALAGSMTGIGEVVLLPLDALKIKRQVNPEAFRGRGVVRIFLEEGTTLYRGWGWTMARNAPGSFALFGASALTKDYLFNLDDYHKATWVQNFVASIAGAVASISVAAPLDTIKTRIQNANFETKVSGMTVVKDLVKNEGPTALFKGLTPKILVVGPKLVFSYTLAQTLIPMFSKYV</sequence>
<dbReference type="OrthoDB" id="409947at2759"/>
<gene>
    <name evidence="12" type="ORF">PHACADRAFT_124270</name>
</gene>
<reference evidence="12 13" key="1">
    <citation type="journal article" date="2012" name="BMC Genomics">
        <title>Comparative genomics of the white-rot fungi, Phanerochaete carnosa and P. chrysosporium, to elucidate the genetic basis of the distinct wood types they colonize.</title>
        <authorList>
            <person name="Suzuki H."/>
            <person name="MacDonald J."/>
            <person name="Syed K."/>
            <person name="Salamov A."/>
            <person name="Hori C."/>
            <person name="Aerts A."/>
            <person name="Henrissat B."/>
            <person name="Wiebenga A."/>
            <person name="vanKuyk P.A."/>
            <person name="Barry K."/>
            <person name="Lindquist E."/>
            <person name="LaButti K."/>
            <person name="Lapidus A."/>
            <person name="Lucas S."/>
            <person name="Coutinho P."/>
            <person name="Gong Y."/>
            <person name="Samejima M."/>
            <person name="Mahadevan R."/>
            <person name="Abou-Zaid M."/>
            <person name="de Vries R.P."/>
            <person name="Igarashi K."/>
            <person name="Yadav J.S."/>
            <person name="Grigoriev I.V."/>
            <person name="Master E.R."/>
        </authorList>
    </citation>
    <scope>NUCLEOTIDE SEQUENCE [LARGE SCALE GENOMIC DNA]</scope>
    <source>
        <strain evidence="12 13">HHB-10118-sp</strain>
    </source>
</reference>
<dbReference type="STRING" id="650164.K5W7D9"/>
<comment type="subcellular location">
    <subcellularLocation>
        <location evidence="1">Mitochondrion inner membrane</location>
        <topology evidence="1">Multi-pass membrane protein</topology>
    </subcellularLocation>
</comment>
<dbReference type="InterPro" id="IPR023395">
    <property type="entry name" value="MCP_dom_sf"/>
</dbReference>
<keyword evidence="3 11" id="KW-0813">Transport</keyword>
<proteinExistence type="inferred from homology"/>
<accession>K5W7D9</accession>
<dbReference type="Proteomes" id="UP000008370">
    <property type="component" value="Unassembled WGS sequence"/>
</dbReference>
<keyword evidence="6" id="KW-0999">Mitochondrion inner membrane</keyword>
<keyword evidence="8" id="KW-0496">Mitochondrion</keyword>
<evidence type="ECO:0000256" key="5">
    <source>
        <dbReference type="ARBA" id="ARBA00022737"/>
    </source>
</evidence>
<keyword evidence="5" id="KW-0677">Repeat</keyword>
<evidence type="ECO:0000256" key="2">
    <source>
        <dbReference type="ARBA" id="ARBA00006375"/>
    </source>
</evidence>
<comment type="similarity">
    <text evidence="2 11">Belongs to the mitochondrial carrier (TC 2.A.29) family.</text>
</comment>
<evidence type="ECO:0000256" key="10">
    <source>
        <dbReference type="PROSITE-ProRule" id="PRU00282"/>
    </source>
</evidence>
<dbReference type="FunCoup" id="K5W7D9">
    <property type="interactions" value="181"/>
</dbReference>
<dbReference type="GeneID" id="18907988"/>
<evidence type="ECO:0000313" key="13">
    <source>
        <dbReference type="Proteomes" id="UP000008370"/>
    </source>
</evidence>
<dbReference type="HOGENOM" id="CLU_053371_0_0_1"/>
<dbReference type="AlphaFoldDB" id="K5W7D9"/>
<dbReference type="PROSITE" id="PS50920">
    <property type="entry name" value="SOLCAR"/>
    <property type="match status" value="1"/>
</dbReference>
<evidence type="ECO:0000256" key="9">
    <source>
        <dbReference type="ARBA" id="ARBA00023136"/>
    </source>
</evidence>
<dbReference type="InterPro" id="IPR018108">
    <property type="entry name" value="MCP_transmembrane"/>
</dbReference>
<dbReference type="FunFam" id="1.50.40.10:FF:000010">
    <property type="entry name" value="Probable YHM1 (Mitochondrial carrier)"/>
    <property type="match status" value="1"/>
</dbReference>